<protein>
    <submittedName>
        <fullName evidence="1">Uncharacterized protein</fullName>
    </submittedName>
</protein>
<gene>
    <name evidence="1" type="ORF">FE263_16385</name>
</gene>
<dbReference type="Proteomes" id="UP000305654">
    <property type="component" value="Unassembled WGS sequence"/>
</dbReference>
<evidence type="ECO:0000313" key="2">
    <source>
        <dbReference type="Proteomes" id="UP000305654"/>
    </source>
</evidence>
<organism evidence="1 2">
    <name type="scientific">Lichenicoccus roseus</name>
    <dbReference type="NCBI Taxonomy" id="2683649"/>
    <lineage>
        <taxon>Bacteria</taxon>
        <taxon>Pseudomonadati</taxon>
        <taxon>Pseudomonadota</taxon>
        <taxon>Alphaproteobacteria</taxon>
        <taxon>Acetobacterales</taxon>
        <taxon>Acetobacteraceae</taxon>
        <taxon>Lichenicoccus</taxon>
    </lineage>
</organism>
<comment type="caution">
    <text evidence="1">The sequence shown here is derived from an EMBL/GenBank/DDBJ whole genome shotgun (WGS) entry which is preliminary data.</text>
</comment>
<accession>A0A5R9J7Z9</accession>
<dbReference type="OrthoDB" id="7160352at2"/>
<reference evidence="1 2" key="1">
    <citation type="submission" date="2019-05" db="EMBL/GenBank/DDBJ databases">
        <authorList>
            <person name="Pankratov T."/>
            <person name="Grouzdev D."/>
        </authorList>
    </citation>
    <scope>NUCLEOTIDE SEQUENCE [LARGE SCALE GENOMIC DNA]</scope>
    <source>
        <strain evidence="1 2">KEBCLARHB70R</strain>
    </source>
</reference>
<keyword evidence="2" id="KW-1185">Reference proteome</keyword>
<dbReference type="EMBL" id="VCDI01000006">
    <property type="protein sequence ID" value="TLU71476.1"/>
    <property type="molecule type" value="Genomic_DNA"/>
</dbReference>
<dbReference type="AlphaFoldDB" id="A0A5R9J7Z9"/>
<sequence length="73" mass="8058">MFDDVDQYEAVFGPDGSLIIPATLAEKLGWRPGHRLLLEQIDDGFLGTAIEVPRGRILNAVSCCRAHQTNFTT</sequence>
<proteinExistence type="predicted"/>
<evidence type="ECO:0000313" key="1">
    <source>
        <dbReference type="EMBL" id="TLU71476.1"/>
    </source>
</evidence>
<dbReference type="RefSeq" id="WP_138327114.1">
    <property type="nucleotide sequence ID" value="NZ_VCDI01000006.1"/>
</dbReference>
<name>A0A5R9J7Z9_9PROT</name>